<accession>A0ABV7AHA2</accession>
<gene>
    <name evidence="2" type="ORF">ACFOES_08555</name>
</gene>
<dbReference type="EMBL" id="JBHRSK010000004">
    <property type="protein sequence ID" value="MFC2968142.1"/>
    <property type="molecule type" value="Genomic_DNA"/>
</dbReference>
<evidence type="ECO:0000313" key="3">
    <source>
        <dbReference type="Proteomes" id="UP001595443"/>
    </source>
</evidence>
<reference evidence="3" key="1">
    <citation type="journal article" date="2019" name="Int. J. Syst. Evol. Microbiol.">
        <title>The Global Catalogue of Microorganisms (GCM) 10K type strain sequencing project: providing services to taxonomists for standard genome sequencing and annotation.</title>
        <authorList>
            <consortium name="The Broad Institute Genomics Platform"/>
            <consortium name="The Broad Institute Genome Sequencing Center for Infectious Disease"/>
            <person name="Wu L."/>
            <person name="Ma J."/>
        </authorList>
    </citation>
    <scope>NUCLEOTIDE SEQUENCE [LARGE SCALE GENOMIC DNA]</scope>
    <source>
        <strain evidence="3">KCTC 62192</strain>
    </source>
</reference>
<dbReference type="InterPro" id="IPR051680">
    <property type="entry name" value="ATP-dep_Glu-Cys_Ligase-2"/>
</dbReference>
<dbReference type="InterPro" id="IPR007296">
    <property type="entry name" value="DUF403"/>
</dbReference>
<dbReference type="RefSeq" id="WP_377832816.1">
    <property type="nucleotide sequence ID" value="NZ_JBHRSK010000004.1"/>
</dbReference>
<dbReference type="PANTHER" id="PTHR34595">
    <property type="entry name" value="BLR5612 PROTEIN"/>
    <property type="match status" value="1"/>
</dbReference>
<keyword evidence="3" id="KW-1185">Reference proteome</keyword>
<evidence type="ECO:0000313" key="2">
    <source>
        <dbReference type="EMBL" id="MFC2968142.1"/>
    </source>
</evidence>
<dbReference type="Pfam" id="PF04168">
    <property type="entry name" value="Alpha-E"/>
    <property type="match status" value="1"/>
</dbReference>
<organism evidence="2 3">
    <name type="scientific">Acidimangrovimonas pyrenivorans</name>
    <dbReference type="NCBI Taxonomy" id="2030798"/>
    <lineage>
        <taxon>Bacteria</taxon>
        <taxon>Pseudomonadati</taxon>
        <taxon>Pseudomonadota</taxon>
        <taxon>Alphaproteobacteria</taxon>
        <taxon>Rhodobacterales</taxon>
        <taxon>Paracoccaceae</taxon>
        <taxon>Acidimangrovimonas</taxon>
    </lineage>
</organism>
<protein>
    <submittedName>
        <fullName evidence="2">Alpha-E domain-containing protein</fullName>
    </submittedName>
</protein>
<evidence type="ECO:0000259" key="1">
    <source>
        <dbReference type="Pfam" id="PF04168"/>
    </source>
</evidence>
<comment type="caution">
    <text evidence="2">The sequence shown here is derived from an EMBL/GenBank/DDBJ whole genome shotgun (WGS) entry which is preliminary data.</text>
</comment>
<sequence length="318" mass="35775">MLSRTADNLYWIARYMERAETMARLLHVGGRIALLPSAGGGGMSNEWESLLQASGTAEGFARKYGDPVQRNIESYFFFDHDNPSSIASCIEAARENARIVRTALTGQVWEALNTAFQELRQLERTPRSELDLGRLTDWTMRQTAMLRGAIDTTLLRNDGWDFLNLGYYLERADNTARLMDVKYYVLLPRADFVGSGFDNYQWVLLLRALSVHRAFHWAYGGEVTAQKIADFLILNPQCPRSLLTCAVGAVDHLDRLSKAYGRSSEARSRARAMLGELAELSVDDVFEEGLHEFLSRVINQVARLGGLVHEGYLSGDVR</sequence>
<dbReference type="Proteomes" id="UP001595443">
    <property type="component" value="Unassembled WGS sequence"/>
</dbReference>
<proteinExistence type="predicted"/>
<feature type="domain" description="DUF403" evidence="1">
    <location>
        <begin position="1"/>
        <end position="313"/>
    </location>
</feature>
<name>A0ABV7AHA2_9RHOB</name>
<dbReference type="PANTHER" id="PTHR34595:SF7">
    <property type="entry name" value="SLL1039 PROTEIN"/>
    <property type="match status" value="1"/>
</dbReference>